<dbReference type="RefSeq" id="WP_032984765.1">
    <property type="nucleotide sequence ID" value="NZ_CAKW01000121.1"/>
</dbReference>
<gene>
    <name evidence="2" type="ORF">AFK62_13170</name>
</gene>
<dbReference type="SUPFAM" id="SSF52788">
    <property type="entry name" value="Phosphotyrosine protein phosphatases I"/>
    <property type="match status" value="1"/>
</dbReference>
<evidence type="ECO:0000313" key="3">
    <source>
        <dbReference type="Proteomes" id="UP000067320"/>
    </source>
</evidence>
<accession>A0ABN4IC17</accession>
<reference evidence="2 3" key="2">
    <citation type="journal article" date="2016" name="Genome Announc.">
        <title>Fully Closed Genome Sequences of Five Type Strains of the Genus Cronobacter and One Cronobacter sakazakii Strain.</title>
        <authorList>
            <person name="Moine D."/>
            <person name="Kassam M."/>
            <person name="Baert L."/>
            <person name="Tang Y."/>
            <person name="Barretto C."/>
            <person name="Ngom Bru C."/>
            <person name="Klijn A."/>
            <person name="Descombes P."/>
        </authorList>
    </citation>
    <scope>NUCLEOTIDE SEQUENCE [LARGE SCALE GENOMIC DNA]</scope>
    <source>
        <strain evidence="2 3">LMG 26250</strain>
    </source>
</reference>
<protein>
    <submittedName>
        <fullName evidence="2">Phosphotyrosine protein phosphatase</fullName>
    </submittedName>
</protein>
<dbReference type="InterPro" id="IPR023485">
    <property type="entry name" value="Ptyr_pPase"/>
</dbReference>
<dbReference type="Proteomes" id="UP000067320">
    <property type="component" value="Chromosome"/>
</dbReference>
<organism evidence="2 3">
    <name type="scientific">Cronobacter condimenti 1330</name>
    <dbReference type="NCBI Taxonomy" id="1073999"/>
    <lineage>
        <taxon>Bacteria</taxon>
        <taxon>Pseudomonadati</taxon>
        <taxon>Pseudomonadota</taxon>
        <taxon>Gammaproteobacteria</taxon>
        <taxon>Enterobacterales</taxon>
        <taxon>Enterobacteriaceae</taxon>
        <taxon>Cronobacter</taxon>
    </lineage>
</organism>
<dbReference type="InterPro" id="IPR016919">
    <property type="entry name" value="UCP029416_PTP"/>
</dbReference>
<reference evidence="3" key="1">
    <citation type="submission" date="2015-09" db="EMBL/GenBank/DDBJ databases">
        <title>Cronobacter genome sequencing and assembly.</title>
        <authorList>
            <person name="Descombes P."/>
            <person name="Baert L."/>
            <person name="Ngom-Bru C."/>
            <person name="Barretto C."/>
        </authorList>
    </citation>
    <scope>NUCLEOTIDE SEQUENCE [LARGE SCALE GENOMIC DNA]</scope>
    <source>
        <strain evidence="3">LMG 26250</strain>
    </source>
</reference>
<evidence type="ECO:0000313" key="2">
    <source>
        <dbReference type="EMBL" id="ALB63392.1"/>
    </source>
</evidence>
<dbReference type="SMART" id="SM00226">
    <property type="entry name" value="LMWPc"/>
    <property type="match status" value="1"/>
</dbReference>
<sequence length="115" mass="13342">MNVLFICSRNQWRSPTAEQVFRRYPTLAVRSAGTSRNAKRPVSADLLHWADVICVMEQKHKNRLLAEYHRIIGFKPLHVLDIPDDYHFMDPELVALLKDIVQEKLGLITPPHESQ</sequence>
<dbReference type="Gene3D" id="3.40.50.2300">
    <property type="match status" value="1"/>
</dbReference>
<dbReference type="PIRSF" id="PIRSF029416">
    <property type="entry name" value="UCP029416_PTP"/>
    <property type="match status" value="1"/>
</dbReference>
<proteinExistence type="predicted"/>
<name>A0ABN4IC17_9ENTR</name>
<feature type="domain" description="Phosphotyrosine protein phosphatase I" evidence="1">
    <location>
        <begin position="1"/>
        <end position="110"/>
    </location>
</feature>
<evidence type="ECO:0000259" key="1">
    <source>
        <dbReference type="SMART" id="SM00226"/>
    </source>
</evidence>
<keyword evidence="3" id="KW-1185">Reference proteome</keyword>
<dbReference type="InterPro" id="IPR036196">
    <property type="entry name" value="Ptyr_pPase_sf"/>
</dbReference>
<dbReference type="EMBL" id="CP012264">
    <property type="protein sequence ID" value="ALB63392.1"/>
    <property type="molecule type" value="Genomic_DNA"/>
</dbReference>